<protein>
    <recommendedName>
        <fullName evidence="3 12">Tyrosine--tRNA ligase</fullName>
        <ecNumber evidence="3 12">6.1.1.1</ecNumber>
    </recommendedName>
    <alternativeName>
        <fullName evidence="10 12">Tyrosyl-tRNA synthetase</fullName>
    </alternativeName>
</protein>
<dbReference type="SUPFAM" id="SSF52374">
    <property type="entry name" value="Nucleotidylyl transferase"/>
    <property type="match status" value="1"/>
</dbReference>
<evidence type="ECO:0000256" key="6">
    <source>
        <dbReference type="ARBA" id="ARBA00022741"/>
    </source>
</evidence>
<evidence type="ECO:0000256" key="11">
    <source>
        <dbReference type="ARBA" id="ARBA00048248"/>
    </source>
</evidence>
<keyword evidence="4" id="KW-0963">Cytoplasm</keyword>
<evidence type="ECO:0000256" key="5">
    <source>
        <dbReference type="ARBA" id="ARBA00022598"/>
    </source>
</evidence>
<gene>
    <name evidence="15" type="ORF">C6P46_005484</name>
</gene>
<dbReference type="InterPro" id="IPR002305">
    <property type="entry name" value="aa-tRNA-synth_Ic"/>
</dbReference>
<comment type="caution">
    <text evidence="15">The sequence shown here is derived from an EMBL/GenBank/DDBJ whole genome shotgun (WGS) entry which is preliminary data.</text>
</comment>
<comment type="catalytic activity">
    <reaction evidence="11 12">
        <text>tRNA(Tyr) + L-tyrosine + ATP = L-tyrosyl-tRNA(Tyr) + AMP + diphosphate + H(+)</text>
        <dbReference type="Rhea" id="RHEA:10220"/>
        <dbReference type="Rhea" id="RHEA-COMP:9706"/>
        <dbReference type="Rhea" id="RHEA-COMP:9707"/>
        <dbReference type="ChEBI" id="CHEBI:15378"/>
        <dbReference type="ChEBI" id="CHEBI:30616"/>
        <dbReference type="ChEBI" id="CHEBI:33019"/>
        <dbReference type="ChEBI" id="CHEBI:58315"/>
        <dbReference type="ChEBI" id="CHEBI:78442"/>
        <dbReference type="ChEBI" id="CHEBI:78536"/>
        <dbReference type="ChEBI" id="CHEBI:456215"/>
        <dbReference type="EC" id="6.1.1.1"/>
    </reaction>
</comment>
<dbReference type="GO" id="GO:0008610">
    <property type="term" value="P:lipid biosynthetic process"/>
    <property type="evidence" value="ECO:0007669"/>
    <property type="project" value="InterPro"/>
</dbReference>
<dbReference type="OrthoDB" id="197206at2759"/>
<keyword evidence="5 12" id="KW-0436">Ligase</keyword>
<dbReference type="GO" id="GO:0006437">
    <property type="term" value="P:tyrosyl-tRNA aminoacylation"/>
    <property type="evidence" value="ECO:0007669"/>
    <property type="project" value="InterPro"/>
</dbReference>
<evidence type="ECO:0000256" key="3">
    <source>
        <dbReference type="ARBA" id="ARBA00013160"/>
    </source>
</evidence>
<dbReference type="NCBIfam" id="TIGR00234">
    <property type="entry name" value="tyrS"/>
    <property type="match status" value="1"/>
</dbReference>
<dbReference type="GO" id="GO:0005524">
    <property type="term" value="F:ATP binding"/>
    <property type="evidence" value="ECO:0007669"/>
    <property type="project" value="UniProtKB-KW"/>
</dbReference>
<keyword evidence="16" id="KW-1185">Reference proteome</keyword>
<evidence type="ECO:0000313" key="15">
    <source>
        <dbReference type="EMBL" id="KAG0666133.1"/>
    </source>
</evidence>
<dbReference type="Gene3D" id="1.10.240.10">
    <property type="entry name" value="Tyrosyl-Transfer RNA Synthetase"/>
    <property type="match status" value="1"/>
</dbReference>
<feature type="region of interest" description="Disordered" evidence="13">
    <location>
        <begin position="719"/>
        <end position="766"/>
    </location>
</feature>
<dbReference type="GO" id="GO:0004831">
    <property type="term" value="F:tyrosine-tRNA ligase activity"/>
    <property type="evidence" value="ECO:0007669"/>
    <property type="project" value="UniProtKB-EC"/>
</dbReference>
<dbReference type="FunFam" id="3.40.50.620:FF:000040">
    <property type="entry name" value="Tyrosine--tRNA ligase"/>
    <property type="match status" value="1"/>
</dbReference>
<evidence type="ECO:0000256" key="13">
    <source>
        <dbReference type="SAM" id="MobiDB-lite"/>
    </source>
</evidence>
<dbReference type="PANTHER" id="PTHR46264:SF4">
    <property type="entry name" value="TYROSINE--TRNA LIGASE, CYTOPLASMIC"/>
    <property type="match status" value="1"/>
</dbReference>
<dbReference type="InterPro" id="IPR050489">
    <property type="entry name" value="Tyr-tRNA_synthase"/>
</dbReference>
<sequence length="778" mass="87593">MATVYEQLYTNATVLVTDFIKSTQQNDVANLYAGVDPTRLNWLEQAWMQWYQYIGNTTVATGIMSFVLHEVFYFGRCLPWMLIDYMGWFKQYKLQDAKKPSAKQQWECTKYVLKTHFSVELPQIYLFHPLAVMVGMKTWEVPFPSFWTQMLPQIALFFFLEDFWHYTVHQLMHHRSLYKYVHKVHHTYSAPFGLAAEYAHPIEVSPISRSTPGLGTVGGPLLYCWLSGGNMHLITMYTWIVLRLFQAIDAHSGYDFPWSLQNWFPLWAGAEHHDYHHEKFTDCYSSSLRIWDWAFGTDKKYHAYRAQQKQQKAALAAKNPRVQALSAYSPLGFEMADAPNGTLPVPPATAAKLTPAEKYQLVTQNLAEVLGGEQMKAILEERDLVAYWGTAPTGRPHLGYFVPLAKLADFLTASVEVKILLADVHAFLDNLKAPIELVEARVDYYRRLITAVFRSLNLPLDKVSFVVGSSYQYTAQYNLDKYKLTSITSEHDARKAGAEVVKQVSSPLLSGLLYPLLQALDEEYLGVDFQFGGVDQRKIFTYAEQYLPKIGYTKRSHLMNLMVPGLSGGKMSSSDPNSKIDFLDPPAVVKSKIQKAVCAPGEVEGNGVLAFIRHVVVPLGELFRGQGRASVRGWVGEGAPEDAVFTVSGNPKFGGEVQHFRTVDELEDAYAKGTVHPGDLKAACIAAINALLAPIQAEFNASAEFQEAERRAYPPEVKAVPAKKKEKKYTPKPEHLMTPEEKARQAEKDAAFAAKHQKAGGLTETEKMREAVVETLSQ</sequence>
<comment type="similarity">
    <text evidence="2 12">Belongs to the class-I aminoacyl-tRNA synthetase family.</text>
</comment>
<evidence type="ECO:0000256" key="10">
    <source>
        <dbReference type="ARBA" id="ARBA00033323"/>
    </source>
</evidence>
<dbReference type="AlphaFoldDB" id="A0A9P6W9T6"/>
<keyword evidence="7 12" id="KW-0067">ATP-binding</keyword>
<keyword evidence="8 12" id="KW-0648">Protein biosynthesis</keyword>
<name>A0A9P6W9T6_RHOMI</name>
<dbReference type="PANTHER" id="PTHR46264">
    <property type="entry name" value="TYROSINE-TRNA LIGASE"/>
    <property type="match status" value="1"/>
</dbReference>
<keyword evidence="9 12" id="KW-0030">Aminoacyl-tRNA synthetase</keyword>
<accession>A0A9P6W9T6</accession>
<evidence type="ECO:0000256" key="8">
    <source>
        <dbReference type="ARBA" id="ARBA00022917"/>
    </source>
</evidence>
<evidence type="ECO:0000313" key="16">
    <source>
        <dbReference type="Proteomes" id="UP000777482"/>
    </source>
</evidence>
<evidence type="ECO:0000256" key="9">
    <source>
        <dbReference type="ARBA" id="ARBA00023146"/>
    </source>
</evidence>
<dbReference type="Pfam" id="PF00579">
    <property type="entry name" value="tRNA-synt_1b"/>
    <property type="match status" value="1"/>
</dbReference>
<dbReference type="InterPro" id="IPR014729">
    <property type="entry name" value="Rossmann-like_a/b/a_fold"/>
</dbReference>
<dbReference type="GO" id="GO:0005506">
    <property type="term" value="F:iron ion binding"/>
    <property type="evidence" value="ECO:0007669"/>
    <property type="project" value="InterPro"/>
</dbReference>
<dbReference type="GO" id="GO:0005737">
    <property type="term" value="C:cytoplasm"/>
    <property type="evidence" value="ECO:0007669"/>
    <property type="project" value="UniProtKB-SubCell"/>
</dbReference>
<dbReference type="EMBL" id="PUHQ01000006">
    <property type="protein sequence ID" value="KAG0666133.1"/>
    <property type="molecule type" value="Genomic_DNA"/>
</dbReference>
<proteinExistence type="inferred from homology"/>
<evidence type="ECO:0000256" key="7">
    <source>
        <dbReference type="ARBA" id="ARBA00022840"/>
    </source>
</evidence>
<evidence type="ECO:0000256" key="2">
    <source>
        <dbReference type="ARBA" id="ARBA00005594"/>
    </source>
</evidence>
<evidence type="ECO:0000256" key="4">
    <source>
        <dbReference type="ARBA" id="ARBA00022490"/>
    </source>
</evidence>
<dbReference type="Gene3D" id="3.40.50.620">
    <property type="entry name" value="HUPs"/>
    <property type="match status" value="1"/>
</dbReference>
<dbReference type="InterPro" id="IPR002307">
    <property type="entry name" value="Tyr-tRNA-ligase"/>
</dbReference>
<dbReference type="Proteomes" id="UP000777482">
    <property type="component" value="Unassembled WGS sequence"/>
</dbReference>
<evidence type="ECO:0000256" key="1">
    <source>
        <dbReference type="ARBA" id="ARBA00004496"/>
    </source>
</evidence>
<evidence type="ECO:0000256" key="12">
    <source>
        <dbReference type="RuleBase" id="RU361234"/>
    </source>
</evidence>
<dbReference type="InterPro" id="IPR006694">
    <property type="entry name" value="Fatty_acid_hydroxylase"/>
</dbReference>
<dbReference type="GO" id="GO:0016491">
    <property type="term" value="F:oxidoreductase activity"/>
    <property type="evidence" value="ECO:0007669"/>
    <property type="project" value="InterPro"/>
</dbReference>
<keyword evidence="6 12" id="KW-0547">Nucleotide-binding</keyword>
<organism evidence="15 16">
    <name type="scientific">Rhodotorula mucilaginosa</name>
    <name type="common">Yeast</name>
    <name type="synonym">Rhodotorula rubra</name>
    <dbReference type="NCBI Taxonomy" id="5537"/>
    <lineage>
        <taxon>Eukaryota</taxon>
        <taxon>Fungi</taxon>
        <taxon>Dikarya</taxon>
        <taxon>Basidiomycota</taxon>
        <taxon>Pucciniomycotina</taxon>
        <taxon>Microbotryomycetes</taxon>
        <taxon>Sporidiobolales</taxon>
        <taxon>Sporidiobolaceae</taxon>
        <taxon>Rhodotorula</taxon>
    </lineage>
</organism>
<feature type="compositionally biased region" description="Basic and acidic residues" evidence="13">
    <location>
        <begin position="728"/>
        <end position="750"/>
    </location>
</feature>
<evidence type="ECO:0000259" key="14">
    <source>
        <dbReference type="Pfam" id="PF04116"/>
    </source>
</evidence>
<reference evidence="15 16" key="1">
    <citation type="submission" date="2020-11" db="EMBL/GenBank/DDBJ databases">
        <title>Kefir isolates.</title>
        <authorList>
            <person name="Marcisauskas S."/>
            <person name="Kim Y."/>
            <person name="Blasche S."/>
        </authorList>
    </citation>
    <scope>NUCLEOTIDE SEQUENCE [LARGE SCALE GENOMIC DNA]</scope>
    <source>
        <strain evidence="15 16">KR</strain>
    </source>
</reference>
<dbReference type="EC" id="6.1.1.1" evidence="3 12"/>
<dbReference type="Pfam" id="PF04116">
    <property type="entry name" value="FA_hydroxylase"/>
    <property type="match status" value="1"/>
</dbReference>
<dbReference type="PRINTS" id="PR01040">
    <property type="entry name" value="TRNASYNTHTYR"/>
</dbReference>
<comment type="subcellular location">
    <subcellularLocation>
        <location evidence="1">Cytoplasm</location>
    </subcellularLocation>
</comment>
<feature type="domain" description="Fatty acid hydroxylase" evidence="14">
    <location>
        <begin position="155"/>
        <end position="297"/>
    </location>
</feature>